<dbReference type="Proteomes" id="UP001163798">
    <property type="component" value="Unassembled WGS sequence"/>
</dbReference>
<dbReference type="GO" id="GO:0006397">
    <property type="term" value="P:mRNA processing"/>
    <property type="evidence" value="ECO:0007669"/>
    <property type="project" value="UniProtKB-KW"/>
</dbReference>
<dbReference type="InterPro" id="IPR001878">
    <property type="entry name" value="Znf_CCHC"/>
</dbReference>
<feature type="domain" description="CCHC-type" evidence="4">
    <location>
        <begin position="393"/>
        <end position="410"/>
    </location>
</feature>
<evidence type="ECO:0000313" key="5">
    <source>
        <dbReference type="EMBL" id="KAJ3779646.1"/>
    </source>
</evidence>
<evidence type="ECO:0000313" key="6">
    <source>
        <dbReference type="Proteomes" id="UP001163798"/>
    </source>
</evidence>
<evidence type="ECO:0000259" key="4">
    <source>
        <dbReference type="PROSITE" id="PS50158"/>
    </source>
</evidence>
<keyword evidence="2" id="KW-0479">Metal-binding</keyword>
<dbReference type="GO" id="GO:0008270">
    <property type="term" value="F:zinc ion binding"/>
    <property type="evidence" value="ECO:0007669"/>
    <property type="project" value="UniProtKB-KW"/>
</dbReference>
<dbReference type="Gene3D" id="4.10.60.10">
    <property type="entry name" value="Zinc finger, CCHC-type"/>
    <property type="match status" value="1"/>
</dbReference>
<evidence type="ECO:0000256" key="2">
    <source>
        <dbReference type="PROSITE-ProRule" id="PRU00047"/>
    </source>
</evidence>
<sequence>MSRQTTINSGGSLQKTPSERMEENNSVNVFFNSSSTHSVHKATDIKEKAAREFFASKAQFLGNNQLQARDDIYSMLLRATRLPKKDVDTALKAVEHSVTLLKRLDEQKLQEDLMAKVKETIEASLTKTDLSQQLQQQMQQLRTEFNEKLEAMATNIIGTGEKIEKITSDRYQEQRAGTYAEVARTNNQASKMTPQTAAMNRQRMKAHVEVKRRQVLLINTGNEAAKKLDEQGPNEVLTYLNGILIQMGALNKGTFISITKLRDTNNYLTEMSTPTIADWLRNIGQTVQFSICTDEALKIAEKEHEIILHFVPIAFAPDDAHSIRTLEETNDLPACSITRAKWAKPVQKRAEGQRVASLLVYFGNADAANKTLLSGAIICNKRVQAEKTVREERRCFNCQRFGHIAGLCPDGDKTTCERRHCINCGTDDHASADRECPVFRQRCDALNKRAPTNLLPFFPSSEEWTWDDEPGNAPRVGPPPRVTFRTERARQRQTQLSGWGPPRGYA</sequence>
<dbReference type="SUPFAM" id="SSF57756">
    <property type="entry name" value="Retrovirus zinc finger-like domains"/>
    <property type="match status" value="1"/>
</dbReference>
<dbReference type="EMBL" id="MU794454">
    <property type="protein sequence ID" value="KAJ3779646.1"/>
    <property type="molecule type" value="Genomic_DNA"/>
</dbReference>
<dbReference type="GO" id="GO:0003676">
    <property type="term" value="F:nucleic acid binding"/>
    <property type="evidence" value="ECO:0007669"/>
    <property type="project" value="InterPro"/>
</dbReference>
<evidence type="ECO:0000256" key="1">
    <source>
        <dbReference type="ARBA" id="ARBA00022664"/>
    </source>
</evidence>
<feature type="region of interest" description="Disordered" evidence="3">
    <location>
        <begin position="1"/>
        <end position="22"/>
    </location>
</feature>
<accession>A0AA38KMF5</accession>
<protein>
    <recommendedName>
        <fullName evidence="4">CCHC-type domain-containing protein</fullName>
    </recommendedName>
</protein>
<dbReference type="PROSITE" id="PS50158">
    <property type="entry name" value="ZF_CCHC"/>
    <property type="match status" value="1"/>
</dbReference>
<organism evidence="5 6">
    <name type="scientific">Lentinula aff. detonsa</name>
    <dbReference type="NCBI Taxonomy" id="2804958"/>
    <lineage>
        <taxon>Eukaryota</taxon>
        <taxon>Fungi</taxon>
        <taxon>Dikarya</taxon>
        <taxon>Basidiomycota</taxon>
        <taxon>Agaricomycotina</taxon>
        <taxon>Agaricomycetes</taxon>
        <taxon>Agaricomycetidae</taxon>
        <taxon>Agaricales</taxon>
        <taxon>Marasmiineae</taxon>
        <taxon>Omphalotaceae</taxon>
        <taxon>Lentinula</taxon>
    </lineage>
</organism>
<comment type="caution">
    <text evidence="5">The sequence shown here is derived from an EMBL/GenBank/DDBJ whole genome shotgun (WGS) entry which is preliminary data.</text>
</comment>
<dbReference type="SMART" id="SM00343">
    <property type="entry name" value="ZnF_C2HC"/>
    <property type="match status" value="2"/>
</dbReference>
<keyword evidence="2" id="KW-0863">Zinc-finger</keyword>
<feature type="compositionally biased region" description="Polar residues" evidence="3">
    <location>
        <begin position="1"/>
        <end position="16"/>
    </location>
</feature>
<dbReference type="AlphaFoldDB" id="A0AA38KMF5"/>
<feature type="region of interest" description="Disordered" evidence="3">
    <location>
        <begin position="466"/>
        <end position="506"/>
    </location>
</feature>
<feature type="non-terminal residue" evidence="5">
    <location>
        <position position="506"/>
    </location>
</feature>
<keyword evidence="1" id="KW-0507">mRNA processing</keyword>
<keyword evidence="6" id="KW-1185">Reference proteome</keyword>
<keyword evidence="2" id="KW-0862">Zinc</keyword>
<reference evidence="5" key="1">
    <citation type="submission" date="2022-08" db="EMBL/GenBank/DDBJ databases">
        <authorList>
            <consortium name="DOE Joint Genome Institute"/>
            <person name="Min B."/>
            <person name="Riley R."/>
            <person name="Sierra-Patev S."/>
            <person name="Naranjo-Ortiz M."/>
            <person name="Looney B."/>
            <person name="Konkel Z."/>
            <person name="Slot J.C."/>
            <person name="Sakamoto Y."/>
            <person name="Steenwyk J.L."/>
            <person name="Rokas A."/>
            <person name="Carro J."/>
            <person name="Camarero S."/>
            <person name="Ferreira P."/>
            <person name="Molpeceres G."/>
            <person name="Ruiz-Duenas F.J."/>
            <person name="Serrano A."/>
            <person name="Henrissat B."/>
            <person name="Drula E."/>
            <person name="Hughes K.W."/>
            <person name="Mata J.L."/>
            <person name="Ishikawa N.K."/>
            <person name="Vargas-Isla R."/>
            <person name="Ushijima S."/>
            <person name="Smith C.A."/>
            <person name="Ahrendt S."/>
            <person name="Andreopoulos W."/>
            <person name="He G."/>
            <person name="Labutti K."/>
            <person name="Lipzen A."/>
            <person name="Ng V."/>
            <person name="Sandor L."/>
            <person name="Barry K."/>
            <person name="Martinez A.T."/>
            <person name="Xiao Y."/>
            <person name="Gibbons J.G."/>
            <person name="Terashima K."/>
            <person name="Hibbett D.S."/>
            <person name="Grigoriev I.V."/>
        </authorList>
    </citation>
    <scope>NUCLEOTIDE SEQUENCE</scope>
    <source>
        <strain evidence="5">TFB10291</strain>
    </source>
</reference>
<dbReference type="InterPro" id="IPR036875">
    <property type="entry name" value="Znf_CCHC_sf"/>
</dbReference>
<name>A0AA38KMF5_9AGAR</name>
<evidence type="ECO:0000256" key="3">
    <source>
        <dbReference type="SAM" id="MobiDB-lite"/>
    </source>
</evidence>
<proteinExistence type="predicted"/>
<gene>
    <name evidence="5" type="ORF">GGU10DRAFT_337845</name>
</gene>